<protein>
    <recommendedName>
        <fullName evidence="1">HD/PDEase domain-containing protein</fullName>
    </recommendedName>
</protein>
<dbReference type="Gene3D" id="1.10.3210.50">
    <property type="match status" value="1"/>
</dbReference>
<dbReference type="OrthoDB" id="16547at2759"/>
<evidence type="ECO:0000313" key="3">
    <source>
        <dbReference type="Proteomes" id="UP000007322"/>
    </source>
</evidence>
<keyword evidence="3" id="KW-1185">Reference proteome</keyword>
<dbReference type="CDD" id="cd00077">
    <property type="entry name" value="HDc"/>
    <property type="match status" value="1"/>
</dbReference>
<dbReference type="InterPro" id="IPR003607">
    <property type="entry name" value="HD/PDEase_dom"/>
</dbReference>
<dbReference type="KEGG" id="mtm:MYCTH_2300317"/>
<proteinExistence type="predicted"/>
<dbReference type="eggNOG" id="ENOG502QSR7">
    <property type="taxonomic scope" value="Eukaryota"/>
</dbReference>
<name>G2QB18_THET4</name>
<dbReference type="PANTHER" id="PTHR33594">
    <property type="entry name" value="SUPERFAMILY HYDROLASE, PUTATIVE (AFU_ORTHOLOGUE AFUA_1G03035)-RELATED"/>
    <property type="match status" value="1"/>
</dbReference>
<dbReference type="RefSeq" id="XP_003661201.1">
    <property type="nucleotide sequence ID" value="XM_003661153.1"/>
</dbReference>
<dbReference type="PANTHER" id="PTHR33594:SF1">
    <property type="entry name" value="HD_PDEASE DOMAIN-CONTAINING PROTEIN"/>
    <property type="match status" value="1"/>
</dbReference>
<dbReference type="Pfam" id="PF01966">
    <property type="entry name" value="HD"/>
    <property type="match status" value="1"/>
</dbReference>
<dbReference type="VEuPathDB" id="FungiDB:MYCTH_2300317"/>
<dbReference type="STRING" id="573729.G2QB18"/>
<organism evidence="2 3">
    <name type="scientific">Thermothelomyces thermophilus (strain ATCC 42464 / BCRC 31852 / DSM 1799)</name>
    <name type="common">Sporotrichum thermophile</name>
    <dbReference type="NCBI Taxonomy" id="573729"/>
    <lineage>
        <taxon>Eukaryota</taxon>
        <taxon>Fungi</taxon>
        <taxon>Dikarya</taxon>
        <taxon>Ascomycota</taxon>
        <taxon>Pezizomycotina</taxon>
        <taxon>Sordariomycetes</taxon>
        <taxon>Sordariomycetidae</taxon>
        <taxon>Sordariales</taxon>
        <taxon>Chaetomiaceae</taxon>
        <taxon>Thermothelomyces</taxon>
    </lineage>
</organism>
<dbReference type="InterPro" id="IPR006674">
    <property type="entry name" value="HD_domain"/>
</dbReference>
<dbReference type="Proteomes" id="UP000007322">
    <property type="component" value="Chromosome 2"/>
</dbReference>
<dbReference type="OMA" id="GHDWFHI"/>
<dbReference type="GeneID" id="11511880"/>
<dbReference type="InParanoid" id="G2QB18"/>
<sequence>MDAFPDDTLVQAITAHVSAYMQNYDASHSWDHIERVVAMAHHIYAHSDPAFRSTLDLRTIHLAALLHDVGDRKYLKPGEDPTTQVQTLLLSHSCPPDLAARVQTICSAVSYSTERADPERVASLVATHPELAVVQDADRLDAIGAVGIGRMFTYGGARTARSMAGTMEHLDEKLVRLEGMMKTKVGRAVAKVRTERLIVFRGWWDEETGLAGRQ</sequence>
<dbReference type="SUPFAM" id="SSF109604">
    <property type="entry name" value="HD-domain/PDEase-like"/>
    <property type="match status" value="1"/>
</dbReference>
<dbReference type="AlphaFoldDB" id="G2QB18"/>
<dbReference type="HOGENOM" id="CLU_036524_0_1_1"/>
<gene>
    <name evidence="2" type="ORF">MYCTH_2300317</name>
</gene>
<reference evidence="2 3" key="1">
    <citation type="journal article" date="2011" name="Nat. Biotechnol.">
        <title>Comparative genomic analysis of the thermophilic biomass-degrading fungi Myceliophthora thermophila and Thielavia terrestris.</title>
        <authorList>
            <person name="Berka R.M."/>
            <person name="Grigoriev I.V."/>
            <person name="Otillar R."/>
            <person name="Salamov A."/>
            <person name="Grimwood J."/>
            <person name="Reid I."/>
            <person name="Ishmael N."/>
            <person name="John T."/>
            <person name="Darmond C."/>
            <person name="Moisan M.-C."/>
            <person name="Henrissat B."/>
            <person name="Coutinho P.M."/>
            <person name="Lombard V."/>
            <person name="Natvig D.O."/>
            <person name="Lindquist E."/>
            <person name="Schmutz J."/>
            <person name="Lucas S."/>
            <person name="Harris P."/>
            <person name="Powlowski J."/>
            <person name="Bellemare A."/>
            <person name="Taylor D."/>
            <person name="Butler G."/>
            <person name="de Vries R.P."/>
            <person name="Allijn I.E."/>
            <person name="van den Brink J."/>
            <person name="Ushinsky S."/>
            <person name="Storms R."/>
            <person name="Powell A.J."/>
            <person name="Paulsen I.T."/>
            <person name="Elbourne L.D.H."/>
            <person name="Baker S.E."/>
            <person name="Magnuson J."/>
            <person name="LaBoissiere S."/>
            <person name="Clutterbuck A.J."/>
            <person name="Martinez D."/>
            <person name="Wogulis M."/>
            <person name="de Leon A.L."/>
            <person name="Rey M.W."/>
            <person name="Tsang A."/>
        </authorList>
    </citation>
    <scope>NUCLEOTIDE SEQUENCE [LARGE SCALE GENOMIC DNA]</scope>
    <source>
        <strain evidence="3">ATCC 42464 / BCRC 31852 / DSM 1799</strain>
    </source>
</reference>
<evidence type="ECO:0000313" key="2">
    <source>
        <dbReference type="EMBL" id="AEO55956.1"/>
    </source>
</evidence>
<feature type="domain" description="HD/PDEase" evidence="1">
    <location>
        <begin position="25"/>
        <end position="152"/>
    </location>
</feature>
<evidence type="ECO:0000259" key="1">
    <source>
        <dbReference type="SMART" id="SM00471"/>
    </source>
</evidence>
<accession>G2QB18</accession>
<dbReference type="SMART" id="SM00471">
    <property type="entry name" value="HDc"/>
    <property type="match status" value="1"/>
</dbReference>
<dbReference type="EMBL" id="CP003003">
    <property type="protein sequence ID" value="AEO55956.1"/>
    <property type="molecule type" value="Genomic_DNA"/>
</dbReference>